<dbReference type="Proteomes" id="UP000295710">
    <property type="component" value="Unassembled WGS sequence"/>
</dbReference>
<dbReference type="Pfam" id="PF18029">
    <property type="entry name" value="Glyoxalase_6"/>
    <property type="match status" value="1"/>
</dbReference>
<organism evidence="2 3">
    <name type="scientific">Extibacter muris</name>
    <dbReference type="NCBI Taxonomy" id="1796622"/>
    <lineage>
        <taxon>Bacteria</taxon>
        <taxon>Bacillati</taxon>
        <taxon>Bacillota</taxon>
        <taxon>Clostridia</taxon>
        <taxon>Lachnospirales</taxon>
        <taxon>Lachnospiraceae</taxon>
        <taxon>Extibacter</taxon>
    </lineage>
</organism>
<proteinExistence type="predicted"/>
<dbReference type="CDD" id="cd06587">
    <property type="entry name" value="VOC"/>
    <property type="match status" value="1"/>
</dbReference>
<gene>
    <name evidence="2" type="ORF">E1963_07805</name>
</gene>
<dbReference type="InterPro" id="IPR041581">
    <property type="entry name" value="Glyoxalase_6"/>
</dbReference>
<keyword evidence="3" id="KW-1185">Reference proteome</keyword>
<dbReference type="RefSeq" id="WP_132276885.1">
    <property type="nucleotide sequence ID" value="NZ_JAOBST010000010.1"/>
</dbReference>
<dbReference type="EMBL" id="SMMX01000005">
    <property type="protein sequence ID" value="TDA22130.1"/>
    <property type="molecule type" value="Genomic_DNA"/>
</dbReference>
<evidence type="ECO:0000313" key="2">
    <source>
        <dbReference type="EMBL" id="TDA22130.1"/>
    </source>
</evidence>
<dbReference type="PANTHER" id="PTHR35908">
    <property type="entry name" value="HYPOTHETICAL FUSION PROTEIN"/>
    <property type="match status" value="1"/>
</dbReference>
<dbReference type="PANTHER" id="PTHR35908:SF1">
    <property type="entry name" value="CONSERVED PROTEIN"/>
    <property type="match status" value="1"/>
</dbReference>
<dbReference type="AlphaFoldDB" id="A0A4V2WSL8"/>
<name>A0A4V2WSL8_9FIRM</name>
<protein>
    <submittedName>
        <fullName evidence="2">VOC family protein</fullName>
    </submittedName>
</protein>
<accession>A0A4V2WSL8</accession>
<dbReference type="SUPFAM" id="SSF54593">
    <property type="entry name" value="Glyoxalase/Bleomycin resistance protein/Dihydroxybiphenyl dioxygenase"/>
    <property type="match status" value="1"/>
</dbReference>
<dbReference type="Gene3D" id="3.10.180.10">
    <property type="entry name" value="2,3-Dihydroxybiphenyl 1,2-Dioxygenase, domain 1"/>
    <property type="match status" value="1"/>
</dbReference>
<comment type="caution">
    <text evidence="2">The sequence shown here is derived from an EMBL/GenBank/DDBJ whole genome shotgun (WGS) entry which is preliminary data.</text>
</comment>
<dbReference type="InterPro" id="IPR029068">
    <property type="entry name" value="Glyas_Bleomycin-R_OHBP_Dase"/>
</dbReference>
<feature type="domain" description="Glyoxalase-like" evidence="1">
    <location>
        <begin position="9"/>
        <end position="117"/>
    </location>
</feature>
<reference evidence="2 3" key="1">
    <citation type="journal article" date="2016" name="Nat. Microbiol.">
        <title>The Mouse Intestinal Bacterial Collection (miBC) provides host-specific insight into cultured diversity and functional potential of the gut microbiota.</title>
        <authorList>
            <person name="Lagkouvardos I."/>
            <person name="Pukall R."/>
            <person name="Abt B."/>
            <person name="Foesel B.U."/>
            <person name="Meier-Kolthoff J.P."/>
            <person name="Kumar N."/>
            <person name="Bresciani A."/>
            <person name="Martinez I."/>
            <person name="Just S."/>
            <person name="Ziegler C."/>
            <person name="Brugiroux S."/>
            <person name="Garzetti D."/>
            <person name="Wenning M."/>
            <person name="Bui T.P."/>
            <person name="Wang J."/>
            <person name="Hugenholtz F."/>
            <person name="Plugge C.M."/>
            <person name="Peterson D.A."/>
            <person name="Hornef M.W."/>
            <person name="Baines J.F."/>
            <person name="Smidt H."/>
            <person name="Walter J."/>
            <person name="Kristiansen K."/>
            <person name="Nielsen H.B."/>
            <person name="Haller D."/>
            <person name="Overmann J."/>
            <person name="Stecher B."/>
            <person name="Clavel T."/>
        </authorList>
    </citation>
    <scope>NUCLEOTIDE SEQUENCE [LARGE SCALE GENOMIC DNA]</scope>
    <source>
        <strain evidence="2 3">DSM 28560</strain>
    </source>
</reference>
<evidence type="ECO:0000259" key="1">
    <source>
        <dbReference type="Pfam" id="PF18029"/>
    </source>
</evidence>
<sequence length="122" mass="13887">MISDISGFAYDCQDADALSDFYVKLLGWEKILSGNGWAGLRSPQGWIFAFQEIEEYVAPVWPWQKDKQQQMAHIDFLVDDLEKGVLHALECGATKSEIQYYDTSTVMFDPEGHPFCLSTVKQ</sequence>
<evidence type="ECO:0000313" key="3">
    <source>
        <dbReference type="Proteomes" id="UP000295710"/>
    </source>
</evidence>